<dbReference type="Proteomes" id="UP000006575">
    <property type="component" value="Plasmid pRL11"/>
</dbReference>
<sequence length="99" mass="10442">MNGAAPTKGVAGAVSTCAAAGCTGRKQRRFRTRQGVKIAIVTWREELAGATARTFAGPTGFRRNGATVTMKAVLFFHDVSQYRGGPLTPSKVSMVIICP</sequence>
<evidence type="ECO:0000313" key="2">
    <source>
        <dbReference type="Proteomes" id="UP000006575"/>
    </source>
</evidence>
<accession>Q1M647</accession>
<name>Q1M647_RHIJ3</name>
<dbReference type="KEGG" id="rle:pRL110342"/>
<protein>
    <submittedName>
        <fullName evidence="1">Uncharacterized protein</fullName>
    </submittedName>
</protein>
<proteinExistence type="predicted"/>
<keyword evidence="2" id="KW-1185">Reference proteome</keyword>
<gene>
    <name evidence="1" type="ordered locus">pRL110342</name>
</gene>
<dbReference type="EnsemblBacteria" id="CAK03292">
    <property type="protein sequence ID" value="CAK03292"/>
    <property type="gene ID" value="pRL110342"/>
</dbReference>
<dbReference type="HOGENOM" id="CLU_2318178_0_0_5"/>
<dbReference type="AlphaFoldDB" id="Q1M647"/>
<dbReference type="EMBL" id="AM236085">
    <property type="protein sequence ID" value="CAK03292.1"/>
    <property type="molecule type" value="Genomic_DNA"/>
</dbReference>
<geneLocation type="plasmid" evidence="1 2">
    <name>pRL11</name>
</geneLocation>
<keyword evidence="1" id="KW-0614">Plasmid</keyword>
<evidence type="ECO:0000313" key="1">
    <source>
        <dbReference type="EMBL" id="CAK03292.1"/>
    </source>
</evidence>
<organism evidence="1 2">
    <name type="scientific">Rhizobium johnstonii (strain DSM 114642 / LMG 32736 / 3841)</name>
    <name type="common">Rhizobium leguminosarum bv. viciae</name>
    <dbReference type="NCBI Taxonomy" id="216596"/>
    <lineage>
        <taxon>Bacteria</taxon>
        <taxon>Pseudomonadati</taxon>
        <taxon>Pseudomonadota</taxon>
        <taxon>Alphaproteobacteria</taxon>
        <taxon>Hyphomicrobiales</taxon>
        <taxon>Rhizobiaceae</taxon>
        <taxon>Rhizobium/Agrobacterium group</taxon>
        <taxon>Rhizobium</taxon>
        <taxon>Rhizobium johnstonii</taxon>
    </lineage>
</organism>
<reference evidence="1 2" key="1">
    <citation type="journal article" date="2006" name="Genome Biol.">
        <title>The genome of Rhizobium leguminosarum has recognizable core and accessory components.</title>
        <authorList>
            <person name="Young J.W."/>
            <person name="Crossman L.C."/>
            <person name="Johnston A.W.B."/>
            <person name="Thomson N.R."/>
            <person name="Ghazoui Z.F."/>
            <person name="Hull K.H."/>
            <person name="Wexler M."/>
            <person name="Curson A.R.J."/>
            <person name="Todd J.D."/>
            <person name="Poole P.S."/>
            <person name="Mauchline T.H."/>
            <person name="East A.K."/>
            <person name="Quail M.A."/>
            <person name="Churcher C."/>
            <person name="Arrowsmith C."/>
            <person name="Cherevach A."/>
            <person name="Chillingworth T."/>
            <person name="Clarke K."/>
            <person name="Cronin A."/>
            <person name="Davis P."/>
            <person name="Fraser A."/>
            <person name="Hance Z."/>
            <person name="Hauser H."/>
            <person name="Jagels K."/>
            <person name="Moule S."/>
            <person name="Mungall K."/>
            <person name="Norbertczak H."/>
            <person name="Rabbinowitsch E."/>
            <person name="Sanders M."/>
            <person name="Simmonds M."/>
            <person name="Whitehead S."/>
            <person name="Parkhill J."/>
        </authorList>
    </citation>
    <scope>NUCLEOTIDE SEQUENCE [LARGE SCALE GENOMIC DNA]</scope>
    <source>
        <strain evidence="2">DSM 114642 / LMG 32736 / 3841</strain>
    </source>
</reference>